<proteinExistence type="predicted"/>
<sequence length="156" mass="16004">MQSFQHYAATALLAASALSGVTPAQAAPAVPADQTAPAPASGAPIDISSKSGPYRDGSFTGPVYDAYYGLVQVKANVQGGRIVSIDVLQYPSDRRTSRAINSQALPMLEDEVISAQSGSVDIVSGATLTSTAYVRSLSKALAQARSQGRSQAQTGS</sequence>
<feature type="domain" description="FMN-binding" evidence="3">
    <location>
        <begin position="66"/>
        <end position="144"/>
    </location>
</feature>
<gene>
    <name evidence="4" type="ORF">QO014_004587</name>
</gene>
<protein>
    <submittedName>
        <fullName evidence="4">Uncharacterized protein with FMN-binding domain</fullName>
    </submittedName>
</protein>
<reference evidence="4 5" key="1">
    <citation type="submission" date="2023-07" db="EMBL/GenBank/DDBJ databases">
        <title>Genomic Encyclopedia of Type Strains, Phase IV (KMG-IV): sequencing the most valuable type-strain genomes for metagenomic binning, comparative biology and taxonomic classification.</title>
        <authorList>
            <person name="Goeker M."/>
        </authorList>
    </citation>
    <scope>NUCLEOTIDE SEQUENCE [LARGE SCALE GENOMIC DNA]</scope>
    <source>
        <strain evidence="4 5">B6-8</strain>
    </source>
</reference>
<keyword evidence="5" id="KW-1185">Reference proteome</keyword>
<evidence type="ECO:0000313" key="5">
    <source>
        <dbReference type="Proteomes" id="UP001241603"/>
    </source>
</evidence>
<dbReference type="EMBL" id="JAUSVO010000007">
    <property type="protein sequence ID" value="MDQ0440174.1"/>
    <property type="molecule type" value="Genomic_DNA"/>
</dbReference>
<dbReference type="Proteomes" id="UP001241603">
    <property type="component" value="Unassembled WGS sequence"/>
</dbReference>
<evidence type="ECO:0000256" key="1">
    <source>
        <dbReference type="SAM" id="MobiDB-lite"/>
    </source>
</evidence>
<dbReference type="Gene3D" id="3.90.1010.20">
    <property type="match status" value="1"/>
</dbReference>
<feature type="region of interest" description="Disordered" evidence="1">
    <location>
        <begin position="29"/>
        <end position="53"/>
    </location>
</feature>
<accession>A0ABU0HFA6</accession>
<feature type="signal peptide" evidence="2">
    <location>
        <begin position="1"/>
        <end position="26"/>
    </location>
</feature>
<keyword evidence="2" id="KW-0732">Signal</keyword>
<name>A0ABU0HFA6_9HYPH</name>
<dbReference type="RefSeq" id="WP_266351047.1">
    <property type="nucleotide sequence ID" value="NZ_JAPKNG010000007.1"/>
</dbReference>
<comment type="caution">
    <text evidence="4">The sequence shown here is derived from an EMBL/GenBank/DDBJ whole genome shotgun (WGS) entry which is preliminary data.</text>
</comment>
<feature type="chain" id="PRO_5046234884" evidence="2">
    <location>
        <begin position="27"/>
        <end position="156"/>
    </location>
</feature>
<dbReference type="Pfam" id="PF04205">
    <property type="entry name" value="FMN_bind"/>
    <property type="match status" value="1"/>
</dbReference>
<organism evidence="4 5">
    <name type="scientific">Kaistia dalseonensis</name>
    <dbReference type="NCBI Taxonomy" id="410840"/>
    <lineage>
        <taxon>Bacteria</taxon>
        <taxon>Pseudomonadati</taxon>
        <taxon>Pseudomonadota</taxon>
        <taxon>Alphaproteobacteria</taxon>
        <taxon>Hyphomicrobiales</taxon>
        <taxon>Kaistiaceae</taxon>
        <taxon>Kaistia</taxon>
    </lineage>
</organism>
<evidence type="ECO:0000259" key="3">
    <source>
        <dbReference type="SMART" id="SM00900"/>
    </source>
</evidence>
<evidence type="ECO:0000256" key="2">
    <source>
        <dbReference type="SAM" id="SignalP"/>
    </source>
</evidence>
<dbReference type="InterPro" id="IPR007329">
    <property type="entry name" value="FMN-bd"/>
</dbReference>
<feature type="compositionally biased region" description="Low complexity" evidence="1">
    <location>
        <begin position="29"/>
        <end position="40"/>
    </location>
</feature>
<dbReference type="SMART" id="SM00900">
    <property type="entry name" value="FMN_bind"/>
    <property type="match status" value="1"/>
</dbReference>
<evidence type="ECO:0000313" key="4">
    <source>
        <dbReference type="EMBL" id="MDQ0440174.1"/>
    </source>
</evidence>